<comment type="caution">
    <text evidence="2">The sequence shown here is derived from an EMBL/GenBank/DDBJ whole genome shotgun (WGS) entry which is preliminary data.</text>
</comment>
<feature type="region of interest" description="Disordered" evidence="1">
    <location>
        <begin position="1"/>
        <end position="27"/>
    </location>
</feature>
<evidence type="ECO:0000313" key="2">
    <source>
        <dbReference type="EMBL" id="KAK8939216.1"/>
    </source>
</evidence>
<evidence type="ECO:0000313" key="3">
    <source>
        <dbReference type="Proteomes" id="UP001418222"/>
    </source>
</evidence>
<evidence type="ECO:0000256" key="1">
    <source>
        <dbReference type="SAM" id="MobiDB-lite"/>
    </source>
</evidence>
<keyword evidence="3" id="KW-1185">Reference proteome</keyword>
<dbReference type="Proteomes" id="UP001418222">
    <property type="component" value="Unassembled WGS sequence"/>
</dbReference>
<protein>
    <submittedName>
        <fullName evidence="2">Uncharacterized protein</fullName>
    </submittedName>
</protein>
<organism evidence="2 3">
    <name type="scientific">Platanthera zijinensis</name>
    <dbReference type="NCBI Taxonomy" id="2320716"/>
    <lineage>
        <taxon>Eukaryota</taxon>
        <taxon>Viridiplantae</taxon>
        <taxon>Streptophyta</taxon>
        <taxon>Embryophyta</taxon>
        <taxon>Tracheophyta</taxon>
        <taxon>Spermatophyta</taxon>
        <taxon>Magnoliopsida</taxon>
        <taxon>Liliopsida</taxon>
        <taxon>Asparagales</taxon>
        <taxon>Orchidaceae</taxon>
        <taxon>Orchidoideae</taxon>
        <taxon>Orchideae</taxon>
        <taxon>Orchidinae</taxon>
        <taxon>Platanthera</taxon>
    </lineage>
</organism>
<gene>
    <name evidence="2" type="ORF">KSP39_PZI011050</name>
</gene>
<name>A0AAP0BIK9_9ASPA</name>
<sequence>MGKSIKLHSSNPGVVGEGSSAPANQVAAHKTVRRGDVLMRNDLSDMLIAQCTSRWTRWNQWCQW</sequence>
<reference evidence="2 3" key="1">
    <citation type="journal article" date="2022" name="Nat. Plants">
        <title>Genomes of leafy and leafless Platanthera orchids illuminate the evolution of mycoheterotrophy.</title>
        <authorList>
            <person name="Li M.H."/>
            <person name="Liu K.W."/>
            <person name="Li Z."/>
            <person name="Lu H.C."/>
            <person name="Ye Q.L."/>
            <person name="Zhang D."/>
            <person name="Wang J.Y."/>
            <person name="Li Y.F."/>
            <person name="Zhong Z.M."/>
            <person name="Liu X."/>
            <person name="Yu X."/>
            <person name="Liu D.K."/>
            <person name="Tu X.D."/>
            <person name="Liu B."/>
            <person name="Hao Y."/>
            <person name="Liao X.Y."/>
            <person name="Jiang Y.T."/>
            <person name="Sun W.H."/>
            <person name="Chen J."/>
            <person name="Chen Y.Q."/>
            <person name="Ai Y."/>
            <person name="Zhai J.W."/>
            <person name="Wu S.S."/>
            <person name="Zhou Z."/>
            <person name="Hsiao Y.Y."/>
            <person name="Wu W.L."/>
            <person name="Chen Y.Y."/>
            <person name="Lin Y.F."/>
            <person name="Hsu J.L."/>
            <person name="Li C.Y."/>
            <person name="Wang Z.W."/>
            <person name="Zhao X."/>
            <person name="Zhong W.Y."/>
            <person name="Ma X.K."/>
            <person name="Ma L."/>
            <person name="Huang J."/>
            <person name="Chen G.Z."/>
            <person name="Huang M.Z."/>
            <person name="Huang L."/>
            <person name="Peng D.H."/>
            <person name="Luo Y.B."/>
            <person name="Zou S.Q."/>
            <person name="Chen S.P."/>
            <person name="Lan S."/>
            <person name="Tsai W.C."/>
            <person name="Van de Peer Y."/>
            <person name="Liu Z.J."/>
        </authorList>
    </citation>
    <scope>NUCLEOTIDE SEQUENCE [LARGE SCALE GENOMIC DNA]</scope>
    <source>
        <strain evidence="2">Lor287</strain>
    </source>
</reference>
<proteinExistence type="predicted"/>
<dbReference type="AlphaFoldDB" id="A0AAP0BIK9"/>
<dbReference type="EMBL" id="JBBWWQ010000009">
    <property type="protein sequence ID" value="KAK8939216.1"/>
    <property type="molecule type" value="Genomic_DNA"/>
</dbReference>
<accession>A0AAP0BIK9</accession>